<reference evidence="1" key="1">
    <citation type="journal article" date="2021" name="Proc. Natl. Acad. Sci. U.S.A.">
        <title>A Catalog of Tens of Thousands of Viruses from Human Metagenomes Reveals Hidden Associations with Chronic Diseases.</title>
        <authorList>
            <person name="Tisza M.J."/>
            <person name="Buck C.B."/>
        </authorList>
    </citation>
    <scope>NUCLEOTIDE SEQUENCE</scope>
    <source>
        <strain evidence="1">CtKcB20</strain>
    </source>
</reference>
<sequence>MNYEFHVGDYVETWDGEIGYIYYFRPNVLVFKTPDGGQHEIYTDLLDWSGHPSNIFKRIGAYDFTKQEKKIKNLPCVTSTIDYGSNSWLVDKVVEARNKINELVDAVNELMNKEDEE</sequence>
<dbReference type="EMBL" id="BK015870">
    <property type="protein sequence ID" value="DAD70795.1"/>
    <property type="molecule type" value="Genomic_DNA"/>
</dbReference>
<proteinExistence type="predicted"/>
<organism evidence="1">
    <name type="scientific">Siphoviridae sp. ctKcB20</name>
    <dbReference type="NCBI Taxonomy" id="2827568"/>
    <lineage>
        <taxon>Viruses</taxon>
        <taxon>Duplodnaviria</taxon>
        <taxon>Heunggongvirae</taxon>
        <taxon>Uroviricota</taxon>
        <taxon>Caudoviricetes</taxon>
    </lineage>
</organism>
<protein>
    <submittedName>
        <fullName evidence="1">Uncharacterized protein</fullName>
    </submittedName>
</protein>
<evidence type="ECO:0000313" key="1">
    <source>
        <dbReference type="EMBL" id="DAD70795.1"/>
    </source>
</evidence>
<accession>A0A8S5LLP9</accession>
<name>A0A8S5LLP9_9CAUD</name>